<dbReference type="EMBL" id="BLZA01000002">
    <property type="protein sequence ID" value="GHJ83599.1"/>
    <property type="molecule type" value="Genomic_DNA"/>
</dbReference>
<feature type="region of interest" description="Disordered" evidence="1">
    <location>
        <begin position="351"/>
        <end position="398"/>
    </location>
</feature>
<evidence type="ECO:0000256" key="1">
    <source>
        <dbReference type="SAM" id="MobiDB-lite"/>
    </source>
</evidence>
<dbReference type="OrthoDB" id="2592575at2759"/>
<sequence length="398" mass="43763">MASPLRASTSRPTSPLGSTSMQTQNQAQGHLVSSPSGFVFADPFPSPSPEAGRQAATPADATTISTIPPLTRVDDDNQQRKTPQISTVHARDTFAPIEHPAPTPLLEVRSELPSEDSEVWSDRTDSGESLSDNDSIKSTEGLKAEEIRYSRLSNHQPDNSVHHDHEALTDAERELTSTQPEVLVPGPRGIFDSSGVREGYVTHADFSKANVGPVPRVEVTSGAIQNTQGEVVPIEDEDIHLAAGETLIDGTGRVWNAKGMIEPGRDERGEAILYQVDIAQIRRANNGELPAIMPWDDARWGSDGVRTPSFSPSDDVESDTPFSDIFYHSELETPVGAARRDSDSDYLYQIDREMDPSGPDDALDDVERREAEEEREAVEADEERIARAHRTIEERRRR</sequence>
<feature type="compositionally biased region" description="Polar residues" evidence="1">
    <location>
        <begin position="1"/>
        <end position="36"/>
    </location>
</feature>
<name>A0A8H3TNU0_9TREE</name>
<feature type="compositionally biased region" description="Acidic residues" evidence="1">
    <location>
        <begin position="373"/>
        <end position="382"/>
    </location>
</feature>
<proteinExistence type="predicted"/>
<accession>A0A8H3TNU0</accession>
<evidence type="ECO:0000313" key="2">
    <source>
        <dbReference type="EMBL" id="GHJ83599.1"/>
    </source>
</evidence>
<evidence type="ECO:0000313" key="3">
    <source>
        <dbReference type="Proteomes" id="UP000620104"/>
    </source>
</evidence>
<dbReference type="AlphaFoldDB" id="A0A8H3TNU0"/>
<comment type="caution">
    <text evidence="2">The sequence shown here is derived from an EMBL/GenBank/DDBJ whole genome shotgun (WGS) entry which is preliminary data.</text>
</comment>
<keyword evidence="3" id="KW-1185">Reference proteome</keyword>
<gene>
    <name evidence="2" type="ORF">NliqN6_0001</name>
</gene>
<dbReference type="Proteomes" id="UP000620104">
    <property type="component" value="Unassembled WGS sequence"/>
</dbReference>
<protein>
    <submittedName>
        <fullName evidence="2">Uncharacterized protein</fullName>
    </submittedName>
</protein>
<reference evidence="2" key="1">
    <citation type="submission" date="2020-07" db="EMBL/GenBank/DDBJ databases">
        <title>Draft Genome Sequence of a Deep-Sea Yeast, Naganishia (Cryptococcus) liquefaciens strain N6.</title>
        <authorList>
            <person name="Han Y.W."/>
            <person name="Kajitani R."/>
            <person name="Morimoto H."/>
            <person name="Parhat M."/>
            <person name="Tsubouchi H."/>
            <person name="Bakenova O."/>
            <person name="Ogata M."/>
            <person name="Argunhan B."/>
            <person name="Aoki R."/>
            <person name="Kajiwara S."/>
            <person name="Itoh T."/>
            <person name="Iwasaki H."/>
        </authorList>
    </citation>
    <scope>NUCLEOTIDE SEQUENCE</scope>
    <source>
        <strain evidence="2">N6</strain>
    </source>
</reference>
<organism evidence="2 3">
    <name type="scientific">Naganishia liquefaciens</name>
    <dbReference type="NCBI Taxonomy" id="104408"/>
    <lineage>
        <taxon>Eukaryota</taxon>
        <taxon>Fungi</taxon>
        <taxon>Dikarya</taxon>
        <taxon>Basidiomycota</taxon>
        <taxon>Agaricomycotina</taxon>
        <taxon>Tremellomycetes</taxon>
        <taxon>Filobasidiales</taxon>
        <taxon>Filobasidiaceae</taxon>
        <taxon>Naganishia</taxon>
    </lineage>
</organism>
<feature type="region of interest" description="Disordered" evidence="1">
    <location>
        <begin position="1"/>
        <end position="142"/>
    </location>
</feature>
<feature type="compositionally biased region" description="Basic and acidic residues" evidence="1">
    <location>
        <begin position="383"/>
        <end position="398"/>
    </location>
</feature>